<sequence>TAFLHGGLDEEIYMQQPEEYIIKGQENKVDRLIRPLYELKQAPKKFDNAMLSHDFEINESDICLYYKKENSGYIILCLYVDDM</sequence>
<protein>
    <submittedName>
        <fullName evidence="2">Reverse transcriptase</fullName>
    </submittedName>
</protein>
<dbReference type="Pfam" id="PF07727">
    <property type="entry name" value="RVT_2"/>
    <property type="match status" value="1"/>
</dbReference>
<evidence type="ECO:0000313" key="2">
    <source>
        <dbReference type="EMBL" id="ADF45835.1"/>
    </source>
</evidence>
<accession>D5LV58</accession>
<keyword evidence="2" id="KW-0548">Nucleotidyltransferase</keyword>
<dbReference type="AlphaFoldDB" id="D5LV58"/>
<proteinExistence type="predicted"/>
<dbReference type="InterPro" id="IPR013103">
    <property type="entry name" value="RVT_2"/>
</dbReference>
<name>D5LV58_ELEIT</name>
<evidence type="ECO:0000259" key="1">
    <source>
        <dbReference type="Pfam" id="PF07727"/>
    </source>
</evidence>
<keyword evidence="2" id="KW-0808">Transferase</keyword>
<dbReference type="GO" id="GO:0003964">
    <property type="term" value="F:RNA-directed DNA polymerase activity"/>
    <property type="evidence" value="ECO:0007669"/>
    <property type="project" value="UniProtKB-KW"/>
</dbReference>
<feature type="domain" description="Reverse transcriptase Ty1/copia-type" evidence="1">
    <location>
        <begin position="1"/>
        <end position="83"/>
    </location>
</feature>
<organism evidence="2">
    <name type="scientific">Eleocharis interstincta</name>
    <name type="common">Knotted spikerush</name>
    <name type="synonym">Scirpus interstinctus</name>
    <dbReference type="NCBI Taxonomy" id="110289"/>
    <lineage>
        <taxon>Eukaryota</taxon>
        <taxon>Viridiplantae</taxon>
        <taxon>Streptophyta</taxon>
        <taxon>Embryophyta</taxon>
        <taxon>Tracheophyta</taxon>
        <taxon>Spermatophyta</taxon>
        <taxon>Magnoliopsida</taxon>
        <taxon>Liliopsida</taxon>
        <taxon>Poales</taxon>
        <taxon>Cyperaceae</taxon>
        <taxon>Cyperoideae</taxon>
        <taxon>Eleocharideae</taxon>
        <taxon>Eleocharis</taxon>
    </lineage>
</organism>
<keyword evidence="2" id="KW-0695">RNA-directed DNA polymerase</keyword>
<reference evidence="2" key="1">
    <citation type="journal article" date="2010" name="BMC Plant Biol.">
        <title>Correlated evolution of LTR retrotransposons and genome size in the genus Eleocharis.</title>
        <authorList>
            <person name="Zedek F."/>
            <person name="Smerda J."/>
            <person name="Smarda P."/>
            <person name="Bures P."/>
        </authorList>
    </citation>
    <scope>NUCLEOTIDE SEQUENCE</scope>
</reference>
<dbReference type="EMBL" id="GU976510">
    <property type="protein sequence ID" value="ADF45835.1"/>
    <property type="molecule type" value="Genomic_DNA"/>
</dbReference>
<feature type="non-terminal residue" evidence="2">
    <location>
        <position position="83"/>
    </location>
</feature>
<feature type="non-terminal residue" evidence="2">
    <location>
        <position position="1"/>
    </location>
</feature>